<dbReference type="EMBL" id="CP020028">
    <property type="protein sequence ID" value="ASR47299.1"/>
    <property type="molecule type" value="Genomic_DNA"/>
</dbReference>
<dbReference type="KEGG" id="pkb:B4V02_11690"/>
<accession>A0A222WLD8</accession>
<protein>
    <submittedName>
        <fullName evidence="1">Uncharacterized protein</fullName>
    </submittedName>
</protein>
<dbReference type="AlphaFoldDB" id="A0A222WLD8"/>
<evidence type="ECO:0000313" key="1">
    <source>
        <dbReference type="EMBL" id="ASR47299.1"/>
    </source>
</evidence>
<sequence>MPTSNAKNRFLKENVLLMYKEAVADSIITISLYEKFKIEKPSLVAPYLHKTHIRHKKKKKIEHMFFNW</sequence>
<reference evidence="1 2" key="1">
    <citation type="submission" date="2017-03" db="EMBL/GenBank/DDBJ databases">
        <title>Complete genome sequence of Paenibacillus Kribbensis producing bioflocculants.</title>
        <authorList>
            <person name="Lee H.-G."/>
            <person name="Oh H.-M."/>
        </authorList>
    </citation>
    <scope>NUCLEOTIDE SEQUENCE [LARGE SCALE GENOMIC DNA]</scope>
    <source>
        <strain evidence="1 2">AM49</strain>
    </source>
</reference>
<name>A0A222WLD8_9BACL</name>
<gene>
    <name evidence="1" type="ORF">B4V02_11690</name>
</gene>
<proteinExistence type="predicted"/>
<keyword evidence="2" id="KW-1185">Reference proteome</keyword>
<organism evidence="1 2">
    <name type="scientific">Paenibacillus kribbensis</name>
    <dbReference type="NCBI Taxonomy" id="172713"/>
    <lineage>
        <taxon>Bacteria</taxon>
        <taxon>Bacillati</taxon>
        <taxon>Bacillota</taxon>
        <taxon>Bacilli</taxon>
        <taxon>Bacillales</taxon>
        <taxon>Paenibacillaceae</taxon>
        <taxon>Paenibacillus</taxon>
    </lineage>
</organism>
<dbReference type="Proteomes" id="UP000214666">
    <property type="component" value="Chromosome"/>
</dbReference>
<evidence type="ECO:0000313" key="2">
    <source>
        <dbReference type="Proteomes" id="UP000214666"/>
    </source>
</evidence>